<evidence type="ECO:0000256" key="8">
    <source>
        <dbReference type="ARBA" id="ARBA00023163"/>
    </source>
</evidence>
<name>A0A0C9YNB4_9AGAR</name>
<dbReference type="InterPro" id="IPR002092">
    <property type="entry name" value="DNA-dir_Rpol_phage-type"/>
</dbReference>
<evidence type="ECO:0000313" key="13">
    <source>
        <dbReference type="EMBL" id="KIK09453.1"/>
    </source>
</evidence>
<keyword evidence="6" id="KW-0809">Transit peptide</keyword>
<evidence type="ECO:0000256" key="2">
    <source>
        <dbReference type="ARBA" id="ARBA00009493"/>
    </source>
</evidence>
<evidence type="ECO:0000259" key="12">
    <source>
        <dbReference type="SMART" id="SM01311"/>
    </source>
</evidence>
<dbReference type="EC" id="2.7.7.6" evidence="10"/>
<dbReference type="InterPro" id="IPR037159">
    <property type="entry name" value="RNA_POL_N_sf"/>
</dbReference>
<keyword evidence="5 10" id="KW-0548">Nucleotidyltransferase</keyword>
<dbReference type="EMBL" id="KN838538">
    <property type="protein sequence ID" value="KIK09453.1"/>
    <property type="molecule type" value="Genomic_DNA"/>
</dbReference>
<dbReference type="GO" id="GO:0006390">
    <property type="term" value="P:mitochondrial transcription"/>
    <property type="evidence" value="ECO:0007669"/>
    <property type="project" value="TreeGrafter"/>
</dbReference>
<keyword evidence="7" id="KW-0496">Mitochondrion</keyword>
<accession>A0A0C9YNB4</accession>
<comment type="function">
    <text evidence="10">DNA-dependent RNA polymerase catalyzes the transcription of DNA into RNA using the four ribonucleoside triphosphates as substrates.</text>
</comment>
<feature type="domain" description="DNA-directed RNA polymerase N-terminal" evidence="12">
    <location>
        <begin position="343"/>
        <end position="664"/>
    </location>
</feature>
<reference evidence="14" key="2">
    <citation type="submission" date="2015-01" db="EMBL/GenBank/DDBJ databases">
        <title>Evolutionary Origins and Diversification of the Mycorrhizal Mutualists.</title>
        <authorList>
            <consortium name="DOE Joint Genome Institute"/>
            <consortium name="Mycorrhizal Genomics Consortium"/>
            <person name="Kohler A."/>
            <person name="Kuo A."/>
            <person name="Nagy L.G."/>
            <person name="Floudas D."/>
            <person name="Copeland A."/>
            <person name="Barry K.W."/>
            <person name="Cichocki N."/>
            <person name="Veneault-Fourrey C."/>
            <person name="LaButti K."/>
            <person name="Lindquist E.A."/>
            <person name="Lipzen A."/>
            <person name="Lundell T."/>
            <person name="Morin E."/>
            <person name="Murat C."/>
            <person name="Riley R."/>
            <person name="Ohm R."/>
            <person name="Sun H."/>
            <person name="Tunlid A."/>
            <person name="Henrissat B."/>
            <person name="Grigoriev I.V."/>
            <person name="Hibbett D.S."/>
            <person name="Martin F."/>
        </authorList>
    </citation>
    <scope>NUCLEOTIDE SEQUENCE [LARGE SCALE GENOMIC DNA]</scope>
    <source>
        <strain evidence="14">LaAM-08-1</strain>
    </source>
</reference>
<evidence type="ECO:0000256" key="7">
    <source>
        <dbReference type="ARBA" id="ARBA00023128"/>
    </source>
</evidence>
<keyword evidence="4 10" id="KW-0808">Transferase</keyword>
<dbReference type="Gene3D" id="1.10.287.260">
    <property type="match status" value="1"/>
</dbReference>
<dbReference type="InterPro" id="IPR024075">
    <property type="entry name" value="DNA-dir_RNA_pol_helix_hairp_sf"/>
</dbReference>
<dbReference type="InterPro" id="IPR043502">
    <property type="entry name" value="DNA/RNA_pol_sf"/>
</dbReference>
<dbReference type="Gene3D" id="1.10.287.280">
    <property type="match status" value="1"/>
</dbReference>
<dbReference type="PANTHER" id="PTHR10102">
    <property type="entry name" value="DNA-DIRECTED RNA POLYMERASE, MITOCHONDRIAL"/>
    <property type="match status" value="1"/>
</dbReference>
<dbReference type="FunFam" id="1.10.287.280:FF:000001">
    <property type="entry name" value="DNA-directed RNA polymerase"/>
    <property type="match status" value="1"/>
</dbReference>
<dbReference type="Pfam" id="PF14700">
    <property type="entry name" value="RPOL_N"/>
    <property type="match status" value="1"/>
</dbReference>
<evidence type="ECO:0000313" key="14">
    <source>
        <dbReference type="Proteomes" id="UP000054477"/>
    </source>
</evidence>
<evidence type="ECO:0000256" key="10">
    <source>
        <dbReference type="RuleBase" id="RU003805"/>
    </source>
</evidence>
<comment type="catalytic activity">
    <reaction evidence="9 10">
        <text>RNA(n) + a ribonucleoside 5'-triphosphate = RNA(n+1) + diphosphate</text>
        <dbReference type="Rhea" id="RHEA:21248"/>
        <dbReference type="Rhea" id="RHEA-COMP:14527"/>
        <dbReference type="Rhea" id="RHEA-COMP:17342"/>
        <dbReference type="ChEBI" id="CHEBI:33019"/>
        <dbReference type="ChEBI" id="CHEBI:61557"/>
        <dbReference type="ChEBI" id="CHEBI:140395"/>
        <dbReference type="EC" id="2.7.7.6"/>
    </reaction>
</comment>
<sequence>MLPRTARQLETTLLSSRQSLPRPARLYSSPSKKLNAPATATAHLPRTDFPAFFPPPQNVVHDQDSAASSSSHLLEDFLTRKIPYTILPTPLPSDVPLNDRERWFTDSATQDQAAVMDACLHNLYDVPRAKLIFDRLRTKKGSAILHVSMYNLVMESYLAMAEKDAQQTAYWVEELWKLYTDMENGNEQMSPSAGTFALMLQAWHKYNPTSSNPVRSKLALHPIQLLENMLNKQISVVDVVADRTIASSDLASTVLMSLSQAAINLDRVAIVTELSRAQAIAAGEESTTDDEVTPVLRHKALSPEEIEQGVEFPAEIPFNIKLLRNHLAHIAYARRVLPDDIGARQKHLETSVYEIARERMKEEYEHFETLGINTENRLKDSTLQSWMWQWHQDLRTRLESEIKLIAAFEAKMLNRHDQSTQLLSPYLALVKADRLSYITILELMRLQGSGGVNHGMKTTRALIAIGKAVEMEYKAQMCRTNDIAIPTMTGHSTNFFSALGYSNLQKRRMAAARHMQDGESWTTPWSQAVRSKIGGILVECLMDVAYVRRQREDQVTGKSETEDQPAFYHAYEYVRGTKLGILKLNPAVAERLSTDRLRETIHPRHLPMLVAPKPWMHIRQGGYLYNKTSVMRFKESIEQETYLQKAIDDGKMELVLAGLDVLGSTPWRINKNVYDVVLRVWNSGERMGKIPPAVYDQPAPEIPENYEKDLQARSVHLQRQRSYTQAKANNHSERCNVNYKIEIARAFLHDKLYMPHNLDFRGRAYPIPPHLSHIGDDLCRGLLLFADPKPLGERGLWWLKIHLANLYGYDKASFQERADWVMERLDDIADSATNPLDGRRWWTKGDDPWQVLATCMELHAALQSEDPHSYMSTLPVHQDGTCNGLQHYAALGGDAVGAKQVNLAAGDRPSDVYTYVGRLVDQQIEADAANGVEMAKLLQGKITRKVVKQTVMTTVYGVTFVGAREQIEKQLKDRHDIPDELCWTAASYLAKKVLTCIGDTFTGAKHIQNWLNLCARLISKTIAPDRFIDAIAAPKKKRGRPAVAMSRFKKEQMTSVVWTTPLQLPIVQPYRKHARKQVMTAVQSVFISDPSSPAEVNSLKQASAFPPNFIHSLDATHMMLTALECHSRGLTFASVHDSYWTHASTIDSMAEVIRDTFILLHSSDVLGKLHQEFKERFKGFKLPLIHLQNKGGNLVKMLSESGVRIVATPEQAKSLESIAAIVEVSETGSSAIGEQPIGSEGEPISDQVFLEELDEEDDSIDEWEGQRKKAAAANIAREAKATRELLGKFVDVVDLLPPLPEKGTFSVQEIKSSPYFFS</sequence>
<dbReference type="PANTHER" id="PTHR10102:SF0">
    <property type="entry name" value="DNA-DIRECTED RNA POLYMERASE, MITOCHONDRIAL"/>
    <property type="match status" value="1"/>
</dbReference>
<evidence type="ECO:0000256" key="11">
    <source>
        <dbReference type="SAM" id="MobiDB-lite"/>
    </source>
</evidence>
<dbReference type="HOGENOM" id="CLU_003364_1_1_1"/>
<dbReference type="SUPFAM" id="SSF56672">
    <property type="entry name" value="DNA/RNA polymerases"/>
    <property type="match status" value="1"/>
</dbReference>
<evidence type="ECO:0000256" key="9">
    <source>
        <dbReference type="ARBA" id="ARBA00048552"/>
    </source>
</evidence>
<evidence type="ECO:0000256" key="4">
    <source>
        <dbReference type="ARBA" id="ARBA00022679"/>
    </source>
</evidence>
<comment type="similarity">
    <text evidence="2 10">Belongs to the phage and mitochondrial RNA polymerase family.</text>
</comment>
<dbReference type="FunFam" id="1.10.150.20:FF:000041">
    <property type="entry name" value="DNA-directed RNA polymerase"/>
    <property type="match status" value="1"/>
</dbReference>
<gene>
    <name evidence="13" type="ORF">K443DRAFT_671360</name>
</gene>
<dbReference type="Pfam" id="PF00940">
    <property type="entry name" value="RNA_pol"/>
    <property type="match status" value="1"/>
</dbReference>
<keyword evidence="14" id="KW-1185">Reference proteome</keyword>
<proteinExistence type="inferred from homology"/>
<dbReference type="Proteomes" id="UP000054477">
    <property type="component" value="Unassembled WGS sequence"/>
</dbReference>
<dbReference type="PROSITE" id="PS00900">
    <property type="entry name" value="RNA_POL_PHAGE_1"/>
    <property type="match status" value="1"/>
</dbReference>
<dbReference type="OrthoDB" id="276422at2759"/>
<dbReference type="InterPro" id="IPR046950">
    <property type="entry name" value="DNA-dir_Rpol_C_phage-type"/>
</dbReference>
<feature type="region of interest" description="Disordered" evidence="11">
    <location>
        <begin position="17"/>
        <end position="38"/>
    </location>
</feature>
<dbReference type="Gene3D" id="1.10.1320.10">
    <property type="entry name" value="DNA-directed RNA polymerase, N-terminal domain"/>
    <property type="match status" value="1"/>
</dbReference>
<dbReference type="GO" id="GO:0003899">
    <property type="term" value="F:DNA-directed RNA polymerase activity"/>
    <property type="evidence" value="ECO:0007669"/>
    <property type="project" value="UniProtKB-EC"/>
</dbReference>
<dbReference type="SMART" id="SM01311">
    <property type="entry name" value="RPOL_N"/>
    <property type="match status" value="1"/>
</dbReference>
<dbReference type="GO" id="GO:0001018">
    <property type="term" value="F:mitochondrial promoter sequence-specific DNA binding"/>
    <property type="evidence" value="ECO:0007669"/>
    <property type="project" value="TreeGrafter"/>
</dbReference>
<reference evidence="13 14" key="1">
    <citation type="submission" date="2014-04" db="EMBL/GenBank/DDBJ databases">
        <authorList>
            <consortium name="DOE Joint Genome Institute"/>
            <person name="Kuo A."/>
            <person name="Kohler A."/>
            <person name="Nagy L.G."/>
            <person name="Floudas D."/>
            <person name="Copeland A."/>
            <person name="Barry K.W."/>
            <person name="Cichocki N."/>
            <person name="Veneault-Fourrey C."/>
            <person name="LaButti K."/>
            <person name="Lindquist E.A."/>
            <person name="Lipzen A."/>
            <person name="Lundell T."/>
            <person name="Morin E."/>
            <person name="Murat C."/>
            <person name="Sun H."/>
            <person name="Tunlid A."/>
            <person name="Henrissat B."/>
            <person name="Grigoriev I.V."/>
            <person name="Hibbett D.S."/>
            <person name="Martin F."/>
            <person name="Nordberg H.P."/>
            <person name="Cantor M.N."/>
            <person name="Hua S.X."/>
        </authorList>
    </citation>
    <scope>NUCLEOTIDE SEQUENCE [LARGE SCALE GENOMIC DNA]</scope>
    <source>
        <strain evidence="13 14">LaAM-08-1</strain>
    </source>
</reference>
<evidence type="ECO:0000256" key="6">
    <source>
        <dbReference type="ARBA" id="ARBA00022946"/>
    </source>
</evidence>
<evidence type="ECO:0000256" key="1">
    <source>
        <dbReference type="ARBA" id="ARBA00004173"/>
    </source>
</evidence>
<dbReference type="Gene3D" id="1.10.150.20">
    <property type="entry name" value="5' to 3' exonuclease, C-terminal subdomain"/>
    <property type="match status" value="1"/>
</dbReference>
<dbReference type="InterPro" id="IPR029262">
    <property type="entry name" value="RPOL_N"/>
</dbReference>
<organism evidence="13 14">
    <name type="scientific">Laccaria amethystina LaAM-08-1</name>
    <dbReference type="NCBI Taxonomy" id="1095629"/>
    <lineage>
        <taxon>Eukaryota</taxon>
        <taxon>Fungi</taxon>
        <taxon>Dikarya</taxon>
        <taxon>Basidiomycota</taxon>
        <taxon>Agaricomycotina</taxon>
        <taxon>Agaricomycetes</taxon>
        <taxon>Agaricomycetidae</taxon>
        <taxon>Agaricales</taxon>
        <taxon>Agaricineae</taxon>
        <taxon>Hydnangiaceae</taxon>
        <taxon>Laccaria</taxon>
    </lineage>
</organism>
<dbReference type="STRING" id="1095629.A0A0C9YNB4"/>
<dbReference type="PROSITE" id="PS00489">
    <property type="entry name" value="RNA_POL_PHAGE_2"/>
    <property type="match status" value="1"/>
</dbReference>
<evidence type="ECO:0000256" key="3">
    <source>
        <dbReference type="ARBA" id="ARBA00022478"/>
    </source>
</evidence>
<comment type="subcellular location">
    <subcellularLocation>
        <location evidence="1">Mitochondrion</location>
    </subcellularLocation>
</comment>
<keyword evidence="8 10" id="KW-0804">Transcription</keyword>
<evidence type="ECO:0000256" key="5">
    <source>
        <dbReference type="ARBA" id="ARBA00022695"/>
    </source>
</evidence>
<protein>
    <recommendedName>
        <fullName evidence="10">DNA-directed RNA polymerase</fullName>
        <ecNumber evidence="10">2.7.7.6</ecNumber>
    </recommendedName>
</protein>
<dbReference type="GO" id="GO:0034245">
    <property type="term" value="C:mitochondrial DNA-directed RNA polymerase complex"/>
    <property type="evidence" value="ECO:0007669"/>
    <property type="project" value="TreeGrafter"/>
</dbReference>
<keyword evidence="3 10" id="KW-0240">DNA-directed RNA polymerase</keyword>